<feature type="transmembrane region" description="Helical" evidence="2">
    <location>
        <begin position="102"/>
        <end position="121"/>
    </location>
</feature>
<dbReference type="InParanoid" id="A0A061A9T9"/>
<accession>A0A061A9T9</accession>
<feature type="transmembrane region" description="Helical" evidence="2">
    <location>
        <begin position="128"/>
        <end position="147"/>
    </location>
</feature>
<keyword evidence="2" id="KW-0472">Membrane</keyword>
<dbReference type="STRING" id="35623.Aocu_05970"/>
<protein>
    <recommendedName>
        <fullName evidence="5">Integral membrane protein</fullName>
    </recommendedName>
</protein>
<feature type="transmembrane region" description="Helical" evidence="2">
    <location>
        <begin position="63"/>
        <end position="82"/>
    </location>
</feature>
<gene>
    <name evidence="3" type="ORF">Aocu_05970</name>
</gene>
<name>A0A061A9T9_9MOLU</name>
<evidence type="ECO:0000256" key="2">
    <source>
        <dbReference type="SAM" id="Phobius"/>
    </source>
</evidence>
<dbReference type="AlphaFoldDB" id="A0A061A9T9"/>
<proteinExistence type="predicted"/>
<feature type="transmembrane region" description="Helical" evidence="2">
    <location>
        <begin position="153"/>
        <end position="171"/>
    </location>
</feature>
<dbReference type="KEGG" id="aoc:Aocu_05970"/>
<organism evidence="3 4">
    <name type="scientific">Acholeplasma oculi</name>
    <dbReference type="NCBI Taxonomy" id="35623"/>
    <lineage>
        <taxon>Bacteria</taxon>
        <taxon>Bacillati</taxon>
        <taxon>Mycoplasmatota</taxon>
        <taxon>Mollicutes</taxon>
        <taxon>Acholeplasmatales</taxon>
        <taxon>Acholeplasmataceae</taxon>
        <taxon>Acholeplasma</taxon>
    </lineage>
</organism>
<evidence type="ECO:0000313" key="4">
    <source>
        <dbReference type="Proteomes" id="UP000032434"/>
    </source>
</evidence>
<feature type="transmembrane region" description="Helical" evidence="2">
    <location>
        <begin position="32"/>
        <end position="51"/>
    </location>
</feature>
<keyword evidence="2" id="KW-1133">Transmembrane helix</keyword>
<keyword evidence="4" id="KW-1185">Reference proteome</keyword>
<dbReference type="HOGENOM" id="CLU_1248360_0_0_14"/>
<feature type="transmembrane region" description="Helical" evidence="2">
    <location>
        <begin position="7"/>
        <end position="26"/>
    </location>
</feature>
<evidence type="ECO:0000313" key="3">
    <source>
        <dbReference type="EMBL" id="CDR30670.1"/>
    </source>
</evidence>
<reference evidence="4" key="1">
    <citation type="submission" date="2014-05" db="EMBL/GenBank/DDBJ databases">
        <authorList>
            <person name="Kube M."/>
        </authorList>
    </citation>
    <scope>NUCLEOTIDE SEQUENCE [LARGE SCALE GENOMIC DNA]</scope>
</reference>
<dbReference type="EMBL" id="LK028559">
    <property type="protein sequence ID" value="CDR30670.1"/>
    <property type="molecule type" value="Genomic_DNA"/>
</dbReference>
<evidence type="ECO:0000256" key="1">
    <source>
        <dbReference type="SAM" id="MobiDB-lite"/>
    </source>
</evidence>
<sequence>MKASYGWLLKWILAAILIGVGFTMFFSKELVFLITGIVIIVFSLFRVVPLVKSLKKEILRTINIVEIVLDFILGGILTYVGVEALQSGIQPDSIWSMAYKYILVFILLSRAIIYLYSVVFLDEKTEQIKFWSHIGIFALGAAIIGIENFNEEWIAWLLLIISLFGGAYLIYDGSKGYGNYRKYSLSINQQKEVTKDSKIEKDLPKSDQPVAEKDDDRPFVS</sequence>
<dbReference type="Proteomes" id="UP000032434">
    <property type="component" value="Chromosome 1"/>
</dbReference>
<evidence type="ECO:0008006" key="5">
    <source>
        <dbReference type="Google" id="ProtNLM"/>
    </source>
</evidence>
<feature type="region of interest" description="Disordered" evidence="1">
    <location>
        <begin position="195"/>
        <end position="221"/>
    </location>
</feature>
<dbReference type="PATRIC" id="fig|35623.3.peg.597"/>
<dbReference type="OrthoDB" id="384448at2"/>
<keyword evidence="2" id="KW-0812">Transmembrane</keyword>